<proteinExistence type="predicted"/>
<dbReference type="EMBL" id="JAGMUU010000020">
    <property type="protein sequence ID" value="KAH7129961.1"/>
    <property type="molecule type" value="Genomic_DNA"/>
</dbReference>
<dbReference type="PANTHER" id="PTHR10039:SF10">
    <property type="entry name" value="NACHT DOMAIN-CONTAINING PROTEIN"/>
    <property type="match status" value="1"/>
</dbReference>
<comment type="caution">
    <text evidence="4">The sequence shown here is derived from an EMBL/GenBank/DDBJ whole genome shotgun (WGS) entry which is preliminary data.</text>
</comment>
<keyword evidence="5" id="KW-1185">Reference proteome</keyword>
<dbReference type="InterPro" id="IPR056884">
    <property type="entry name" value="NPHP3-like_N"/>
</dbReference>
<dbReference type="AlphaFoldDB" id="A0A9P9IRN0"/>
<evidence type="ECO:0008006" key="6">
    <source>
        <dbReference type="Google" id="ProtNLM"/>
    </source>
</evidence>
<feature type="domain" description="Nephrocystin 3-like N-terminal" evidence="3">
    <location>
        <begin position="278"/>
        <end position="437"/>
    </location>
</feature>
<dbReference type="Gene3D" id="3.40.50.300">
    <property type="entry name" value="P-loop containing nucleotide triphosphate hydrolases"/>
    <property type="match status" value="1"/>
</dbReference>
<name>A0A9P9IRN0_9HYPO</name>
<organism evidence="4 5">
    <name type="scientific">Dactylonectria estremocensis</name>
    <dbReference type="NCBI Taxonomy" id="1079267"/>
    <lineage>
        <taxon>Eukaryota</taxon>
        <taxon>Fungi</taxon>
        <taxon>Dikarya</taxon>
        <taxon>Ascomycota</taxon>
        <taxon>Pezizomycotina</taxon>
        <taxon>Sordariomycetes</taxon>
        <taxon>Hypocreomycetidae</taxon>
        <taxon>Hypocreales</taxon>
        <taxon>Nectriaceae</taxon>
        <taxon>Dactylonectria</taxon>
    </lineage>
</organism>
<evidence type="ECO:0000313" key="5">
    <source>
        <dbReference type="Proteomes" id="UP000717696"/>
    </source>
</evidence>
<dbReference type="Pfam" id="PF24883">
    <property type="entry name" value="NPHP3_N"/>
    <property type="match status" value="1"/>
</dbReference>
<gene>
    <name evidence="4" type="ORF">B0J13DRAFT_598305</name>
</gene>
<evidence type="ECO:0000256" key="1">
    <source>
        <dbReference type="ARBA" id="ARBA00022737"/>
    </source>
</evidence>
<evidence type="ECO:0000313" key="4">
    <source>
        <dbReference type="EMBL" id="KAH7129961.1"/>
    </source>
</evidence>
<evidence type="ECO:0000259" key="2">
    <source>
        <dbReference type="Pfam" id="PF22939"/>
    </source>
</evidence>
<keyword evidence="1" id="KW-0677">Repeat</keyword>
<dbReference type="InterPro" id="IPR054471">
    <property type="entry name" value="GPIID_WHD"/>
</dbReference>
<dbReference type="PANTHER" id="PTHR10039">
    <property type="entry name" value="AMELOGENIN"/>
    <property type="match status" value="1"/>
</dbReference>
<evidence type="ECO:0000259" key="3">
    <source>
        <dbReference type="Pfam" id="PF24883"/>
    </source>
</evidence>
<sequence length="1030" mass="115626">MALALATASPLKPDIRLAQTVSEFEAALAIDQKAAFRTARSAARNAPVTIKDVMRLTAEVDLEASRKHGRVRCFGPRMTNMLQAIQQFAALGDVVIGGSQNLIACGVWAVVRMTVHFATGYISHLEKLSLLFMAVGRHAPRYQAMAVVYPRSQNLQRYLFEYFIVVVNLCRRALEFTQKSRFSRLTMSLSDPDLGEFEAELETWSSSIKEEVNLLLSQTIQEEALESSKFRALTNLVSESSAHRKKTKSRARFLDACSIYNYQQTWKRTRKAGTTHLLLKSLENYQQWKKAKAYPAALLFGGKLGAGKSVALANMVDDLNIDSNLGANRIVAYFFCRYDIPEGLEARTIMGCLARQLLEQSGTRDGHDHIFLESAPVMDVDRILEIILSVLPPDRVFYLILDGLDECNLDEQNTMLRCFDQVQSKAFANYKICVSVRSTPENLLRFGKRFQWHTSMPENNEDIKEYIAAEVDQRLQDGRLVTGDPHLAQEIKQALSNGAHGMFLWVSLQLDLICSEISDHSIRESIRSMPRDLTEVYQRVLSKASLTDSKSFHVRVFKFLIAAIEPLTTEQLREALSVTPGDTVWKRSHQINSIHAVLKFCGSLIQVDEEEETVCFTHHSAQSFCLRPPSDSCPWLFTTKEAHKEMAETILSTTTIPNIEAGQVLAKVAQSTLQNSNTATSIALGLVKLRLSNGRNIGPTLVEAIRSNSSTADQEAHPLLSYASKTWTLHTRFSEHLDTYPHWCKLLDHPVFGIDFTAMPPGSHWSIRHQYNMVSGMPPQIKWALSHSHLLLLKHEMARASGKDKLRILCAIFSLLQADHRRPKVAIIERDKKRSHQGISSFETSTEAVPSVVEEMGCHLRQWLVPFSITFGLKHLRGWLFETISETDYTVGMLMAAVCSRDISAATILLRHPVLNLGTTRPLETILQLFGLEQTFLLGSNNFPPLLEAALLGHRGDDIARHMMHSGASVSVVAHWIEQMDPSVFSWTIGPNPPLSFTRAFEAFKRAGCSLENMRLLEAALETARGRLVE</sequence>
<protein>
    <recommendedName>
        <fullName evidence="6">NACHT domain-containing protein</fullName>
    </recommendedName>
</protein>
<dbReference type="Proteomes" id="UP000717696">
    <property type="component" value="Unassembled WGS sequence"/>
</dbReference>
<dbReference type="Pfam" id="PF22939">
    <property type="entry name" value="WHD_GPIID"/>
    <property type="match status" value="1"/>
</dbReference>
<dbReference type="OrthoDB" id="7464126at2759"/>
<dbReference type="InterPro" id="IPR027417">
    <property type="entry name" value="P-loop_NTPase"/>
</dbReference>
<accession>A0A9P9IRN0</accession>
<feature type="domain" description="GPI inositol-deacylase winged helix" evidence="2">
    <location>
        <begin position="548"/>
        <end position="627"/>
    </location>
</feature>
<reference evidence="4" key="1">
    <citation type="journal article" date="2021" name="Nat. Commun.">
        <title>Genetic determinants of endophytism in the Arabidopsis root mycobiome.</title>
        <authorList>
            <person name="Mesny F."/>
            <person name="Miyauchi S."/>
            <person name="Thiergart T."/>
            <person name="Pickel B."/>
            <person name="Atanasova L."/>
            <person name="Karlsson M."/>
            <person name="Huettel B."/>
            <person name="Barry K.W."/>
            <person name="Haridas S."/>
            <person name="Chen C."/>
            <person name="Bauer D."/>
            <person name="Andreopoulos W."/>
            <person name="Pangilinan J."/>
            <person name="LaButti K."/>
            <person name="Riley R."/>
            <person name="Lipzen A."/>
            <person name="Clum A."/>
            <person name="Drula E."/>
            <person name="Henrissat B."/>
            <person name="Kohler A."/>
            <person name="Grigoriev I.V."/>
            <person name="Martin F.M."/>
            <person name="Hacquard S."/>
        </authorList>
    </citation>
    <scope>NUCLEOTIDE SEQUENCE</scope>
    <source>
        <strain evidence="4">MPI-CAGE-AT-0021</strain>
    </source>
</reference>